<dbReference type="OrthoDB" id="296386at2759"/>
<dbReference type="Proteomes" id="UP000186817">
    <property type="component" value="Unassembled WGS sequence"/>
</dbReference>
<feature type="transmembrane region" description="Helical" evidence="7">
    <location>
        <begin position="470"/>
        <end position="487"/>
    </location>
</feature>
<evidence type="ECO:0000256" key="7">
    <source>
        <dbReference type="SAM" id="Phobius"/>
    </source>
</evidence>
<evidence type="ECO:0000313" key="10">
    <source>
        <dbReference type="Proteomes" id="UP000186817"/>
    </source>
</evidence>
<feature type="transmembrane region" description="Helical" evidence="7">
    <location>
        <begin position="1315"/>
        <end position="1336"/>
    </location>
</feature>
<accession>A0A1Q9ERA6</accession>
<dbReference type="InterPro" id="IPR007632">
    <property type="entry name" value="Anoctamin"/>
</dbReference>
<keyword evidence="5" id="KW-0175">Coiled coil</keyword>
<keyword evidence="10" id="KW-1185">Reference proteome</keyword>
<name>A0A1Q9ERA6_SYMMI</name>
<evidence type="ECO:0000256" key="3">
    <source>
        <dbReference type="ARBA" id="ARBA00022989"/>
    </source>
</evidence>
<sequence>MIVCRSAPICSTELCLKLPEEPSWAMESFKALLAGDTDEENQPDIVQLSGLVPPLQIDTAQCTMVIIMPRNKTAGGAVDHKEMVNDPLSKAKRIFDILSNDESCKTLEKLERIKSDTPMSMADYQADVRNRLLEILESSGLQVQHFPSLDEDETFLKLYLPLDGSEIGIMAERLEYDMPLKESVYETIQKRGPYPGHEPMKNGDERTVLARTRFHVAEKDKFAAFRSIDAIRLLEFWLDQWVSLDEMVQQGVITCYFPCPSPGKIQEIHNAGLTYQNWFNPSFGTTSITIRPYFGETIAFYFKFVAHLAQSMLVPGFAGVVFFILRMAGVIQQREVGAVRTGFCLLFSIWAATLLQLFARHTSRTKQFWGVEESETFEQINKDWDPERTGERAKMVVNFATVGYVAAYVGGITALLTWQYNLPTDSWLSSVSSLLLTLVIKGGNVLWSFLAPMLVQLENHRTEADSEEKLSALLAGVKLFVANFPFFSHCFLTNSIQAECGATFEEAASLAFPGFNKALLSNETLQVARDEPLRAGPREPEQSRDGLTQPRRAAGSVDQPDRAERTVAMEYSYVMRARAEAKAAADAAEKREHAAKLRADFAVVDALLKDGVQENYSEWIETIGRFGDPPQHVFLQHMGRMVQTNLRQIMDPGCAEALTAALLEKAQRKDSWIFSNGFSVTPAKPTGPRARRQRLLETAEDGPRRSAALDSDLGRQLRPTKLKDAHPEAFFFPDILEEYQARIATISSSSPELSAKKLIEQAGKKPTAAALRPISSPPFATAMELTEESRAELMSAKEQASLLQGHLGVPPPQSEQVQGGGSGSGWGSKKQNDWWKNAKKDFEEKAKAEKDVEEIKNLCVSLSRLVLRHDDQQAIDRTEKGFIMFCQTSGMLSVIPDLVRTIEAWTKMKEENPTGLTLPRRSAMLKQLLDLWYVRLEVVAETEESLQQARTMLILDQAGRVPYLQYNRQTEQPEIKTDRDPMELKAALECIKELQDLVLLPLTTLHFHAARKLSSQIRGEIVPMMLEVGVRTPEADRAWNLLARLCHSGACRALAMSMRQERMGCSALAKQVQQLAEGLSEHEQELQQQQQQQQQQEQRQEQRQEREQALHGYAWERPNKVCIGGCVPSDYTTAHIYSETNCDADVTANLNTFFIFAIITEIALLILPIILSYLEIAKEYAKMQKDSDSEDGQDVKPYSFLQWEAKKFPYEFGSWGGDKVNDFLDMAINYSVVACWGVIYPPMAAIAAIALFILLRLRIYRSLYVTRRPLPRASAGLGIWRTIFQCINITAVACNVGLAALFFYPMRTRGFGHQLMFFLIFEHAILILQATVKFLISDSPVDVTNIGHYNEYVKKTMKKKMANDIYPAQTSLRHVDVSLNPDNIESEADSDSS</sequence>
<protein>
    <submittedName>
        <fullName evidence="9">Anoctamin-10</fullName>
    </submittedName>
</protein>
<keyword evidence="4 7" id="KW-0472">Membrane</keyword>
<keyword evidence="2 7" id="KW-0812">Transmembrane</keyword>
<feature type="domain" description="Anoctamin transmembrane" evidence="8">
    <location>
        <begin position="290"/>
        <end position="498"/>
    </location>
</feature>
<dbReference type="EMBL" id="LSRX01000087">
    <property type="protein sequence ID" value="OLQ09947.1"/>
    <property type="molecule type" value="Genomic_DNA"/>
</dbReference>
<proteinExistence type="predicted"/>
<organism evidence="9 10">
    <name type="scientific">Symbiodinium microadriaticum</name>
    <name type="common">Dinoflagellate</name>
    <name type="synonym">Zooxanthella microadriatica</name>
    <dbReference type="NCBI Taxonomy" id="2951"/>
    <lineage>
        <taxon>Eukaryota</taxon>
        <taxon>Sar</taxon>
        <taxon>Alveolata</taxon>
        <taxon>Dinophyceae</taxon>
        <taxon>Suessiales</taxon>
        <taxon>Symbiodiniaceae</taxon>
        <taxon>Symbiodinium</taxon>
    </lineage>
</organism>
<dbReference type="GO" id="GO:0016020">
    <property type="term" value="C:membrane"/>
    <property type="evidence" value="ECO:0007669"/>
    <property type="project" value="UniProtKB-SubCell"/>
</dbReference>
<keyword evidence="3 7" id="KW-1133">Transmembrane helix</keyword>
<feature type="region of interest" description="Disordered" evidence="6">
    <location>
        <begin position="811"/>
        <end position="830"/>
    </location>
</feature>
<feature type="transmembrane region" description="Helical" evidence="7">
    <location>
        <begin position="337"/>
        <end position="359"/>
    </location>
</feature>
<feature type="transmembrane region" description="Helical" evidence="7">
    <location>
        <begin position="300"/>
        <end position="325"/>
    </location>
</feature>
<evidence type="ECO:0000256" key="1">
    <source>
        <dbReference type="ARBA" id="ARBA00004141"/>
    </source>
</evidence>
<feature type="transmembrane region" description="Helical" evidence="7">
    <location>
        <begin position="1233"/>
        <end position="1259"/>
    </location>
</feature>
<dbReference type="InterPro" id="IPR049452">
    <property type="entry name" value="Anoctamin_TM"/>
</dbReference>
<dbReference type="GO" id="GO:0005254">
    <property type="term" value="F:chloride channel activity"/>
    <property type="evidence" value="ECO:0007669"/>
    <property type="project" value="TreeGrafter"/>
</dbReference>
<evidence type="ECO:0000256" key="5">
    <source>
        <dbReference type="SAM" id="Coils"/>
    </source>
</evidence>
<comment type="subcellular location">
    <subcellularLocation>
        <location evidence="1">Membrane</location>
        <topology evidence="1">Multi-pass membrane protein</topology>
    </subcellularLocation>
</comment>
<feature type="compositionally biased region" description="Low complexity" evidence="6">
    <location>
        <begin position="1086"/>
        <end position="1097"/>
    </location>
</feature>
<feature type="compositionally biased region" description="Basic and acidic residues" evidence="6">
    <location>
        <begin position="1098"/>
        <end position="1107"/>
    </location>
</feature>
<feature type="region of interest" description="Disordered" evidence="6">
    <location>
        <begin position="1083"/>
        <end position="1107"/>
    </location>
</feature>
<dbReference type="PANTHER" id="PTHR12308:SF73">
    <property type="entry name" value="ANOCTAMIN"/>
    <property type="match status" value="1"/>
</dbReference>
<feature type="compositionally biased region" description="Basic and acidic residues" evidence="6">
    <location>
        <begin position="529"/>
        <end position="544"/>
    </location>
</feature>
<feature type="transmembrane region" description="Helical" evidence="7">
    <location>
        <begin position="396"/>
        <end position="420"/>
    </location>
</feature>
<feature type="transmembrane region" description="Helical" evidence="7">
    <location>
        <begin position="1153"/>
        <end position="1174"/>
    </location>
</feature>
<feature type="domain" description="Anoctamin transmembrane" evidence="8">
    <location>
        <begin position="1139"/>
        <end position="1345"/>
    </location>
</feature>
<evidence type="ECO:0000256" key="2">
    <source>
        <dbReference type="ARBA" id="ARBA00022692"/>
    </source>
</evidence>
<evidence type="ECO:0000259" key="8">
    <source>
        <dbReference type="Pfam" id="PF04547"/>
    </source>
</evidence>
<gene>
    <name evidence="9" type="primary">Ano10</name>
    <name evidence="9" type="ORF">AK812_SmicGene6381</name>
</gene>
<feature type="transmembrane region" description="Helical" evidence="7">
    <location>
        <begin position="1279"/>
        <end position="1303"/>
    </location>
</feature>
<dbReference type="Pfam" id="PF04547">
    <property type="entry name" value="Anoctamin"/>
    <property type="match status" value="2"/>
</dbReference>
<feature type="region of interest" description="Disordered" evidence="6">
    <location>
        <begin position="529"/>
        <end position="561"/>
    </location>
</feature>
<feature type="transmembrane region" description="Helical" evidence="7">
    <location>
        <begin position="426"/>
        <end position="450"/>
    </location>
</feature>
<dbReference type="PANTHER" id="PTHR12308">
    <property type="entry name" value="ANOCTAMIN"/>
    <property type="match status" value="1"/>
</dbReference>
<feature type="coiled-coil region" evidence="5">
    <location>
        <begin position="838"/>
        <end position="865"/>
    </location>
</feature>
<reference evidence="9 10" key="1">
    <citation type="submission" date="2016-02" db="EMBL/GenBank/DDBJ databases">
        <title>Genome analysis of coral dinoflagellate symbionts highlights evolutionary adaptations to a symbiotic lifestyle.</title>
        <authorList>
            <person name="Aranda M."/>
            <person name="Li Y."/>
            <person name="Liew Y.J."/>
            <person name="Baumgarten S."/>
            <person name="Simakov O."/>
            <person name="Wilson M."/>
            <person name="Piel J."/>
            <person name="Ashoor H."/>
            <person name="Bougouffa S."/>
            <person name="Bajic V.B."/>
            <person name="Ryu T."/>
            <person name="Ravasi T."/>
            <person name="Bayer T."/>
            <person name="Micklem G."/>
            <person name="Kim H."/>
            <person name="Bhak J."/>
            <person name="Lajeunesse T.C."/>
            <person name="Voolstra C.R."/>
        </authorList>
    </citation>
    <scope>NUCLEOTIDE SEQUENCE [LARGE SCALE GENOMIC DNA]</scope>
    <source>
        <strain evidence="9 10">CCMP2467</strain>
    </source>
</reference>
<evidence type="ECO:0000256" key="4">
    <source>
        <dbReference type="ARBA" id="ARBA00023136"/>
    </source>
</evidence>
<evidence type="ECO:0000256" key="6">
    <source>
        <dbReference type="SAM" id="MobiDB-lite"/>
    </source>
</evidence>
<comment type="caution">
    <text evidence="9">The sequence shown here is derived from an EMBL/GenBank/DDBJ whole genome shotgun (WGS) entry which is preliminary data.</text>
</comment>
<evidence type="ECO:0000313" key="9">
    <source>
        <dbReference type="EMBL" id="OLQ09947.1"/>
    </source>
</evidence>